<evidence type="ECO:0000313" key="2">
    <source>
        <dbReference type="Proteomes" id="UP000201835"/>
    </source>
</evidence>
<keyword evidence="2" id="KW-1185">Reference proteome</keyword>
<dbReference type="EMBL" id="AB775548">
    <property type="protein sequence ID" value="BAO20659.1"/>
    <property type="molecule type" value="Genomic_DNA"/>
</dbReference>
<protein>
    <submittedName>
        <fullName evidence="1">Uncharacterized protein</fullName>
    </submittedName>
</protein>
<name>V5YTR4_9CAUD</name>
<proteinExistence type="predicted"/>
<dbReference type="RefSeq" id="YP_008873235.1">
    <property type="nucleotide sequence ID" value="NC_023006.1"/>
</dbReference>
<accession>V5YTR4</accession>
<evidence type="ECO:0000313" key="1">
    <source>
        <dbReference type="EMBL" id="BAO20659.1"/>
    </source>
</evidence>
<reference evidence="1 2" key="1">
    <citation type="journal article" date="2015" name="J Appl Environ Microbiol">
        <title>Complete Genome Sequence Analysis of Two Pseudomonas plecoglossicida Phages, Potential Therapeutic Agents.</title>
        <authorList>
            <person name="Kawato Y."/>
            <person name="Yasuike M."/>
            <person name="Nakamura Y."/>
            <person name="Shigenobu Y."/>
            <person name="Fujiwara A."/>
            <person name="Sano M."/>
            <person name="Nakai T."/>
        </authorList>
    </citation>
    <scope>NUCLEOTIDE SEQUENCE [LARGE SCALE GENOMIC DNA]</scope>
</reference>
<dbReference type="Proteomes" id="UP000201835">
    <property type="component" value="Segment"/>
</dbReference>
<sequence length="183" mass="20044">MKTSKQDLASVFAQIEKTADALEGVAAGILHAIKTNGAHTIDQFNDMVADAYGRNGWSQRAGRPPSGSTERTAPEAVKVYVSTVRAAYRLKLKVPAYETMGALRTGIREARNTASEARPKSPELRGIQLTTETSLNGALWHDAVVVWEHLPAEQRELFETQVRRLLTKYTKQAPADLVQAANS</sequence>
<dbReference type="KEGG" id="vg:17825102"/>
<organism evidence="1 2">
    <name type="scientific">Pseudomonas phage PPpW-3</name>
    <dbReference type="NCBI Taxonomy" id="1279082"/>
    <lineage>
        <taxon>Viruses</taxon>
        <taxon>Duplodnaviria</taxon>
        <taxon>Heunggongvirae</taxon>
        <taxon>Uroviricota</taxon>
        <taxon>Caudoviricetes</taxon>
        <taxon>Hiroshimavirus</taxon>
        <taxon>Hiroshimavirus PPpW3</taxon>
    </lineage>
</organism>
<dbReference type="GeneID" id="17825102"/>